<evidence type="ECO:0000256" key="4">
    <source>
        <dbReference type="SAM" id="MobiDB-lite"/>
    </source>
</evidence>
<dbReference type="Proteomes" id="UP000283975">
    <property type="component" value="Unassembled WGS sequence"/>
</dbReference>
<evidence type="ECO:0000256" key="1">
    <source>
        <dbReference type="ARBA" id="ARBA00004196"/>
    </source>
</evidence>
<feature type="domain" description="Periplasmic binding protein" evidence="6">
    <location>
        <begin position="76"/>
        <end position="322"/>
    </location>
</feature>
<evidence type="ECO:0000313" key="9">
    <source>
        <dbReference type="Proteomes" id="UP000283975"/>
    </source>
</evidence>
<dbReference type="EMBL" id="QSHZ01000005">
    <property type="protein sequence ID" value="RHC57385.1"/>
    <property type="molecule type" value="Genomic_DNA"/>
</dbReference>
<dbReference type="RefSeq" id="WP_002566778.1">
    <property type="nucleotide sequence ID" value="NZ_CABKUK010000003.1"/>
</dbReference>
<dbReference type="PANTHER" id="PTHR46847">
    <property type="entry name" value="D-ALLOSE-BINDING PERIPLASMIC PROTEIN-RELATED"/>
    <property type="match status" value="1"/>
</dbReference>
<comment type="subcellular location">
    <subcellularLocation>
        <location evidence="1">Cell envelope</location>
    </subcellularLocation>
</comment>
<evidence type="ECO:0000256" key="5">
    <source>
        <dbReference type="SAM" id="SignalP"/>
    </source>
</evidence>
<comment type="caution">
    <text evidence="8">The sequence shown here is derived from an EMBL/GenBank/DDBJ whole genome shotgun (WGS) entry which is preliminary data.</text>
</comment>
<name>A0A414AYU9_9FIRM</name>
<accession>A0A414AYU9</accession>
<protein>
    <submittedName>
        <fullName evidence="8">Sugar ABC transporter substrate-binding protein</fullName>
    </submittedName>
</protein>
<dbReference type="SUPFAM" id="SSF53822">
    <property type="entry name" value="Periplasmic binding protein-like I"/>
    <property type="match status" value="1"/>
</dbReference>
<evidence type="ECO:0000256" key="2">
    <source>
        <dbReference type="ARBA" id="ARBA00007639"/>
    </source>
</evidence>
<evidence type="ECO:0000313" key="7">
    <source>
        <dbReference type="EMBL" id="RGV73372.1"/>
    </source>
</evidence>
<dbReference type="Pfam" id="PF13407">
    <property type="entry name" value="Peripla_BP_4"/>
    <property type="match status" value="1"/>
</dbReference>
<reference evidence="9 10" key="1">
    <citation type="submission" date="2018-08" db="EMBL/GenBank/DDBJ databases">
        <title>A genome reference for cultivated species of the human gut microbiota.</title>
        <authorList>
            <person name="Zou Y."/>
            <person name="Xue W."/>
            <person name="Luo G."/>
        </authorList>
    </citation>
    <scope>NUCLEOTIDE SEQUENCE [LARGE SCALE GENOMIC DNA]</scope>
    <source>
        <strain evidence="7 10">AF14-18</strain>
        <strain evidence="8 9">AM35-14</strain>
    </source>
</reference>
<evidence type="ECO:0000313" key="8">
    <source>
        <dbReference type="EMBL" id="RHC57385.1"/>
    </source>
</evidence>
<evidence type="ECO:0000259" key="6">
    <source>
        <dbReference type="Pfam" id="PF13407"/>
    </source>
</evidence>
<dbReference type="Proteomes" id="UP000284543">
    <property type="component" value="Unassembled WGS sequence"/>
</dbReference>
<dbReference type="KEGG" id="cbol:CGC65_27460"/>
<dbReference type="Gene3D" id="3.40.50.2300">
    <property type="match status" value="2"/>
</dbReference>
<dbReference type="InterPro" id="IPR028082">
    <property type="entry name" value="Peripla_BP_I"/>
</dbReference>
<dbReference type="PROSITE" id="PS51257">
    <property type="entry name" value="PROKAR_LIPOPROTEIN"/>
    <property type="match status" value="1"/>
</dbReference>
<dbReference type="EMBL" id="QRZM01000010">
    <property type="protein sequence ID" value="RGV73372.1"/>
    <property type="molecule type" value="Genomic_DNA"/>
</dbReference>
<dbReference type="GO" id="GO:0030313">
    <property type="term" value="C:cell envelope"/>
    <property type="evidence" value="ECO:0007669"/>
    <property type="project" value="UniProtKB-SubCell"/>
</dbReference>
<gene>
    <name evidence="8" type="ORF">DW839_06755</name>
    <name evidence="7" type="ORF">DWW02_21240</name>
</gene>
<comment type="similarity">
    <text evidence="2">Belongs to the bacterial solute-binding protein 2 family.</text>
</comment>
<feature type="region of interest" description="Disordered" evidence="4">
    <location>
        <begin position="34"/>
        <end position="58"/>
    </location>
</feature>
<evidence type="ECO:0000313" key="10">
    <source>
        <dbReference type="Proteomes" id="UP000284543"/>
    </source>
</evidence>
<dbReference type="InterPro" id="IPR025997">
    <property type="entry name" value="SBP_2_dom"/>
</dbReference>
<proteinExistence type="inferred from homology"/>
<dbReference type="AlphaFoldDB" id="A0A414AYU9"/>
<feature type="signal peptide" evidence="5">
    <location>
        <begin position="1"/>
        <end position="19"/>
    </location>
</feature>
<dbReference type="GO" id="GO:0030246">
    <property type="term" value="F:carbohydrate binding"/>
    <property type="evidence" value="ECO:0007669"/>
    <property type="project" value="UniProtKB-ARBA"/>
</dbReference>
<dbReference type="PANTHER" id="PTHR46847:SF1">
    <property type="entry name" value="D-ALLOSE-BINDING PERIPLASMIC PROTEIN-RELATED"/>
    <property type="match status" value="1"/>
</dbReference>
<organism evidence="8 9">
    <name type="scientific">Enterocloster bolteae</name>
    <dbReference type="NCBI Taxonomy" id="208479"/>
    <lineage>
        <taxon>Bacteria</taxon>
        <taxon>Bacillati</taxon>
        <taxon>Bacillota</taxon>
        <taxon>Clostridia</taxon>
        <taxon>Lachnospirales</taxon>
        <taxon>Lachnospiraceae</taxon>
        <taxon>Enterocloster</taxon>
    </lineage>
</organism>
<keyword evidence="3 5" id="KW-0732">Signal</keyword>
<feature type="chain" id="PRO_5044397738" evidence="5">
    <location>
        <begin position="20"/>
        <end position="349"/>
    </location>
</feature>
<sequence>MKKTLAVVLAAMMAASLTACGGSAAKDTTAAAAKAPAAESTAEKTGEGAGTDETEKAAGTEEKKQYKFGFTEMSAGSFFDACYSGVEEVVKANGDEIVHVEGKADSAYQLGVIEDFISQGCDLVFYNPSDAAASAAAVKALNDAGIPIVNFDSAVSDLSKVNCFVVSDSYSCGQIAGEELIKNHPEGGKVAVLDFPASAAAADRAKGFVDTVTADGLFEVVAQMDAGAKPEKGLTVMQDLLQAHSDLTAVFCINDECAQGAYSAITTAGDKIEIYSVNAGPEAKAAMTKDGVDGIWKCTAAQSPIGIGQKSAEVAYKILNGESYESEIKIPSFAVTPENIDQYNKSDWQ</sequence>
<evidence type="ECO:0000256" key="3">
    <source>
        <dbReference type="ARBA" id="ARBA00022729"/>
    </source>
</evidence>